<dbReference type="InterPro" id="IPR041628">
    <property type="entry name" value="ChlI/MoxR_AAA_lid"/>
</dbReference>
<dbReference type="GO" id="GO:0016887">
    <property type="term" value="F:ATP hydrolysis activity"/>
    <property type="evidence" value="ECO:0007669"/>
    <property type="project" value="InterPro"/>
</dbReference>
<dbReference type="SMART" id="SM00382">
    <property type="entry name" value="AAA"/>
    <property type="match status" value="1"/>
</dbReference>
<name>F2NMB9_MARHT</name>
<dbReference type="eggNOG" id="COG0714">
    <property type="taxonomic scope" value="Bacteria"/>
</dbReference>
<dbReference type="InterPro" id="IPR011703">
    <property type="entry name" value="ATPase_AAA-3"/>
</dbReference>
<dbReference type="GO" id="GO:0005524">
    <property type="term" value="F:ATP binding"/>
    <property type="evidence" value="ECO:0007669"/>
    <property type="project" value="InterPro"/>
</dbReference>
<evidence type="ECO:0000313" key="3">
    <source>
        <dbReference type="Proteomes" id="UP000007030"/>
    </source>
</evidence>
<dbReference type="CDD" id="cd00009">
    <property type="entry name" value="AAA"/>
    <property type="match status" value="1"/>
</dbReference>
<organism evidence="2 3">
    <name type="scientific">Marinithermus hydrothermalis (strain DSM 14884 / JCM 11576 / T1)</name>
    <dbReference type="NCBI Taxonomy" id="869210"/>
    <lineage>
        <taxon>Bacteria</taxon>
        <taxon>Thermotogati</taxon>
        <taxon>Deinococcota</taxon>
        <taxon>Deinococci</taxon>
        <taxon>Thermales</taxon>
        <taxon>Thermaceae</taxon>
        <taxon>Marinithermus</taxon>
    </lineage>
</organism>
<dbReference type="InterPro" id="IPR027417">
    <property type="entry name" value="P-loop_NTPase"/>
</dbReference>
<dbReference type="Gene3D" id="1.10.8.80">
    <property type="entry name" value="Magnesium chelatase subunit I, C-Terminal domain"/>
    <property type="match status" value="1"/>
</dbReference>
<dbReference type="InterPro" id="IPR050764">
    <property type="entry name" value="CbbQ/NirQ/NorQ/GpvN"/>
</dbReference>
<dbReference type="PIRSF" id="PIRSF002849">
    <property type="entry name" value="AAA_ATPase_chaperone_MoxR_prd"/>
    <property type="match status" value="1"/>
</dbReference>
<dbReference type="HOGENOM" id="CLU_034716_3_1_0"/>
<feature type="domain" description="AAA+ ATPase" evidence="1">
    <location>
        <begin position="31"/>
        <end position="170"/>
    </location>
</feature>
<dbReference type="PANTHER" id="PTHR42759">
    <property type="entry name" value="MOXR FAMILY PROTEIN"/>
    <property type="match status" value="1"/>
</dbReference>
<dbReference type="STRING" id="869210.Marky_1065"/>
<dbReference type="InterPro" id="IPR003593">
    <property type="entry name" value="AAA+_ATPase"/>
</dbReference>
<gene>
    <name evidence="2" type="ordered locus">Marky_1065</name>
</gene>
<dbReference type="RefSeq" id="WP_013703855.1">
    <property type="nucleotide sequence ID" value="NC_015387.1"/>
</dbReference>
<protein>
    <submittedName>
        <fullName evidence="2">ATPase associated with various cellular activities AAA_3</fullName>
    </submittedName>
</protein>
<dbReference type="Gene3D" id="3.40.50.300">
    <property type="entry name" value="P-loop containing nucleotide triphosphate hydrolases"/>
    <property type="match status" value="1"/>
</dbReference>
<dbReference type="Proteomes" id="UP000007030">
    <property type="component" value="Chromosome"/>
</dbReference>
<dbReference type="EMBL" id="CP002630">
    <property type="protein sequence ID" value="AEB11807.1"/>
    <property type="molecule type" value="Genomic_DNA"/>
</dbReference>
<dbReference type="KEGG" id="mhd:Marky_1065"/>
<evidence type="ECO:0000259" key="1">
    <source>
        <dbReference type="SMART" id="SM00382"/>
    </source>
</evidence>
<sequence length="303" mass="32937">MEALKRLEAVLSETLFGQEAVIRTLLATATAGGHVLFEGLPGLGKTLLAKSFAQASGLSYRRIQFTPDLLPADVTGTLVLRDGAFTFQPGPLFAQVVLADEINRATPKTQSALLEAMQEGAVTIAGERHALPSPFLVLATQNPVEIEGTYPLPEAQLDRFMAKIEITNPPRTVWMRILSEEPKAPEPVVDADAFHEARARVDQVRVSSAALEAVTNLALLAAEHAALRFGVSPRGAKAWLRLAKAMALLGGRAHVDWEDLRRAARPALIHRLFLTEEAEFEGITPHQVLEELVQKAMPSITPR</sequence>
<accession>F2NMB9</accession>
<evidence type="ECO:0000313" key="2">
    <source>
        <dbReference type="EMBL" id="AEB11807.1"/>
    </source>
</evidence>
<dbReference type="PANTHER" id="PTHR42759:SF1">
    <property type="entry name" value="MAGNESIUM-CHELATASE SUBUNIT CHLD"/>
    <property type="match status" value="1"/>
</dbReference>
<dbReference type="Pfam" id="PF07726">
    <property type="entry name" value="AAA_3"/>
    <property type="match status" value="1"/>
</dbReference>
<proteinExistence type="predicted"/>
<keyword evidence="3" id="KW-1185">Reference proteome</keyword>
<dbReference type="Pfam" id="PF17863">
    <property type="entry name" value="AAA_lid_2"/>
    <property type="match status" value="1"/>
</dbReference>
<dbReference type="SUPFAM" id="SSF52540">
    <property type="entry name" value="P-loop containing nucleoside triphosphate hydrolases"/>
    <property type="match status" value="1"/>
</dbReference>
<dbReference type="AlphaFoldDB" id="F2NMB9"/>
<reference evidence="2 3" key="1">
    <citation type="journal article" date="2012" name="Stand. Genomic Sci.">
        <title>Complete genome sequence of the aerobic, heterotroph Marinithermus hydrothermalis type strain (T1(T)) from a deep-sea hydrothermal vent chimney.</title>
        <authorList>
            <person name="Copeland A."/>
            <person name="Gu W."/>
            <person name="Yasawong M."/>
            <person name="Lapidus A."/>
            <person name="Lucas S."/>
            <person name="Deshpande S."/>
            <person name="Pagani I."/>
            <person name="Tapia R."/>
            <person name="Cheng J.F."/>
            <person name="Goodwin L.A."/>
            <person name="Pitluck S."/>
            <person name="Liolios K."/>
            <person name="Ivanova N."/>
            <person name="Mavromatis K."/>
            <person name="Mikhailova N."/>
            <person name="Pati A."/>
            <person name="Chen A."/>
            <person name="Palaniappan K."/>
            <person name="Land M."/>
            <person name="Pan C."/>
            <person name="Brambilla E.M."/>
            <person name="Rohde M."/>
            <person name="Tindall B.J."/>
            <person name="Sikorski J."/>
            <person name="Goker M."/>
            <person name="Detter J.C."/>
            <person name="Bristow J."/>
            <person name="Eisen J.A."/>
            <person name="Markowitz V."/>
            <person name="Hugenholtz P."/>
            <person name="Kyrpides N.C."/>
            <person name="Klenk H.P."/>
            <person name="Woyke T."/>
        </authorList>
    </citation>
    <scope>NUCLEOTIDE SEQUENCE [LARGE SCALE GENOMIC DNA]</scope>
    <source>
        <strain evidence="3">DSM 14884 / JCM 11576 / T1</strain>
    </source>
</reference>
<dbReference type="OrthoDB" id="9808397at2"/>